<dbReference type="GO" id="GO:0009225">
    <property type="term" value="P:nucleotide-sugar metabolic process"/>
    <property type="evidence" value="ECO:0007669"/>
    <property type="project" value="TreeGrafter"/>
</dbReference>
<evidence type="ECO:0000259" key="7">
    <source>
        <dbReference type="Pfam" id="PF05028"/>
    </source>
</evidence>
<feature type="region of interest" description="Disordered" evidence="6">
    <location>
        <begin position="1"/>
        <end position="20"/>
    </location>
</feature>
<accession>A0AAD5TK47</accession>
<dbReference type="InterPro" id="IPR007724">
    <property type="entry name" value="Poly_GlycHdrlase"/>
</dbReference>
<dbReference type="Proteomes" id="UP001212152">
    <property type="component" value="Unassembled WGS sequence"/>
</dbReference>
<evidence type="ECO:0000256" key="5">
    <source>
        <dbReference type="PIRSR" id="PIRSR607724-2"/>
    </source>
</evidence>
<feature type="domain" description="PARG helical" evidence="8">
    <location>
        <begin position="204"/>
        <end position="326"/>
    </location>
</feature>
<reference evidence="9" key="1">
    <citation type="submission" date="2020-05" db="EMBL/GenBank/DDBJ databases">
        <title>Phylogenomic resolution of chytrid fungi.</title>
        <authorList>
            <person name="Stajich J.E."/>
            <person name="Amses K."/>
            <person name="Simmons R."/>
            <person name="Seto K."/>
            <person name="Myers J."/>
            <person name="Bonds A."/>
            <person name="Quandt C.A."/>
            <person name="Barry K."/>
            <person name="Liu P."/>
            <person name="Grigoriev I."/>
            <person name="Longcore J.E."/>
            <person name="James T.Y."/>
        </authorList>
    </citation>
    <scope>NUCLEOTIDE SEQUENCE</scope>
    <source>
        <strain evidence="9">JEL0379</strain>
    </source>
</reference>
<evidence type="ECO:0000313" key="9">
    <source>
        <dbReference type="EMBL" id="KAJ3178017.1"/>
    </source>
</evidence>
<dbReference type="PANTHER" id="PTHR12837:SF0">
    <property type="entry name" value="POLY(ADP-RIBOSE) GLYCOHYDROLASE"/>
    <property type="match status" value="1"/>
</dbReference>
<dbReference type="GO" id="GO:1990966">
    <property type="term" value="P:ATP generation from poly-ADP-D-ribose"/>
    <property type="evidence" value="ECO:0007669"/>
    <property type="project" value="TreeGrafter"/>
</dbReference>
<feature type="active site" evidence="4">
    <location>
        <position position="382"/>
    </location>
</feature>
<comment type="caution">
    <text evidence="9">The sequence shown here is derived from an EMBL/GenBank/DDBJ whole genome shotgun (WGS) entry which is preliminary data.</text>
</comment>
<feature type="active site" evidence="4">
    <location>
        <position position="364"/>
    </location>
</feature>
<proteinExistence type="inferred from homology"/>
<dbReference type="GO" id="GO:0005975">
    <property type="term" value="P:carbohydrate metabolic process"/>
    <property type="evidence" value="ECO:0007669"/>
    <property type="project" value="InterPro"/>
</dbReference>
<feature type="binding site" evidence="5">
    <location>
        <position position="381"/>
    </location>
    <ligand>
        <name>substrate</name>
    </ligand>
</feature>
<dbReference type="EMBL" id="JADGJQ010000029">
    <property type="protein sequence ID" value="KAJ3178017.1"/>
    <property type="molecule type" value="Genomic_DNA"/>
</dbReference>
<evidence type="ECO:0000256" key="1">
    <source>
        <dbReference type="ARBA" id="ARBA00009545"/>
    </source>
</evidence>
<dbReference type="GO" id="GO:0005634">
    <property type="term" value="C:nucleus"/>
    <property type="evidence" value="ECO:0007669"/>
    <property type="project" value="TreeGrafter"/>
</dbReference>
<dbReference type="GO" id="GO:0004649">
    <property type="term" value="F:poly(ADP-ribose) glycohydrolase activity"/>
    <property type="evidence" value="ECO:0007669"/>
    <property type="project" value="UniProtKB-EC"/>
</dbReference>
<evidence type="ECO:0000256" key="3">
    <source>
        <dbReference type="ARBA" id="ARBA00022801"/>
    </source>
</evidence>
<feature type="compositionally biased region" description="Basic and acidic residues" evidence="6">
    <location>
        <begin position="1"/>
        <end position="16"/>
    </location>
</feature>
<evidence type="ECO:0000259" key="8">
    <source>
        <dbReference type="Pfam" id="PF20811"/>
    </source>
</evidence>
<protein>
    <recommendedName>
        <fullName evidence="2">poly(ADP-ribose) glycohydrolase</fullName>
        <ecNumber evidence="2">3.2.1.143</ecNumber>
    </recommendedName>
</protein>
<keyword evidence="10" id="KW-1185">Reference proteome</keyword>
<dbReference type="Pfam" id="PF05028">
    <property type="entry name" value="PARG_cat_C"/>
    <property type="match status" value="1"/>
</dbReference>
<feature type="active site" evidence="4">
    <location>
        <position position="383"/>
    </location>
</feature>
<feature type="domain" description="PARG catalytic Macro" evidence="7">
    <location>
        <begin position="334"/>
        <end position="541"/>
    </location>
</feature>
<feature type="binding site" evidence="5">
    <location>
        <position position="367"/>
    </location>
    <ligand>
        <name>substrate</name>
    </ligand>
</feature>
<sequence>MAKRNIAKDTARRDKNGLVQTTLCFAASARALAASAGPRPASASWGSSPFFSPPASSSSSASQKSSQESPPAPPVPPALPSEGSGSDTDVDTPPEPGLGARNVGAGLSDYEHIDLTLGGGTGPVDASGGWNASYVRMPCHEKNTVQERPGGPNFSRWEVVKSVLACPLQSFPDVKDAILAYNPTMRSSWDISGLGDYLRNHPWRDSLFSTTIPAIANLALRLPTLLPNPIPLLRAKENKAITLNQLQIACILANAFFCTFPRRNDTRKTAEYASYPSINFSTLFAGTKEGRCDPLKRAKLDCIFHYFTEVARRGQWANPGNVTFHRQRCSSFPTFASSTATFGPVAVCATGTIEDDAPGHLEVDFANRVIGGGVLGRGTVQEEIRFLISPELLASRLFTQRLEDSDAVIMIGAERFSNYNGYAKTFEWGGPHVDHTAQDARGRFNTRIVAIDARPYGPRTAGTQYTPQEMERELRKAYVGFAPSPCVESANGAEDRSPIATGNWGCGAFGGDAQLKALLQFMAAACHRRAITYFAFGNADFADELADIHAELMAKGVTVGELYACLVSIADRAWRDETVFGYVRRSLPRLRPPAIGLPPVSGETAKPQASIA</sequence>
<dbReference type="EC" id="3.2.1.143" evidence="2"/>
<feature type="binding site" evidence="5">
    <location>
        <position position="422"/>
    </location>
    <ligand>
        <name>substrate</name>
    </ligand>
</feature>
<name>A0AAD5TK47_9FUNG</name>
<feature type="region of interest" description="Disordered" evidence="6">
    <location>
        <begin position="35"/>
        <end position="104"/>
    </location>
</feature>
<gene>
    <name evidence="9" type="ORF">HDU87_003794</name>
</gene>
<comment type="similarity">
    <text evidence="1">Belongs to the poly(ADP-ribose) glycohydrolase family.</text>
</comment>
<feature type="compositionally biased region" description="Pro residues" evidence="6">
    <location>
        <begin position="70"/>
        <end position="79"/>
    </location>
</feature>
<dbReference type="InterPro" id="IPR048362">
    <property type="entry name" value="PARG_helical"/>
</dbReference>
<dbReference type="GO" id="GO:0005737">
    <property type="term" value="C:cytoplasm"/>
    <property type="evidence" value="ECO:0007669"/>
    <property type="project" value="TreeGrafter"/>
</dbReference>
<organism evidence="9 10">
    <name type="scientific">Geranomyces variabilis</name>
    <dbReference type="NCBI Taxonomy" id="109894"/>
    <lineage>
        <taxon>Eukaryota</taxon>
        <taxon>Fungi</taxon>
        <taxon>Fungi incertae sedis</taxon>
        <taxon>Chytridiomycota</taxon>
        <taxon>Chytridiomycota incertae sedis</taxon>
        <taxon>Chytridiomycetes</taxon>
        <taxon>Spizellomycetales</taxon>
        <taxon>Powellomycetaceae</taxon>
        <taxon>Geranomyces</taxon>
    </lineage>
</organism>
<dbReference type="AlphaFoldDB" id="A0AAD5TK47"/>
<evidence type="ECO:0000313" key="10">
    <source>
        <dbReference type="Proteomes" id="UP001212152"/>
    </source>
</evidence>
<evidence type="ECO:0000256" key="6">
    <source>
        <dbReference type="SAM" id="MobiDB-lite"/>
    </source>
</evidence>
<keyword evidence="3" id="KW-0378">Hydrolase</keyword>
<evidence type="ECO:0000256" key="2">
    <source>
        <dbReference type="ARBA" id="ARBA00012255"/>
    </source>
</evidence>
<dbReference type="GO" id="GO:0006282">
    <property type="term" value="P:regulation of DNA repair"/>
    <property type="evidence" value="ECO:0007669"/>
    <property type="project" value="InterPro"/>
</dbReference>
<dbReference type="InterPro" id="IPR046372">
    <property type="entry name" value="PARG_cat_C"/>
</dbReference>
<feature type="compositionally biased region" description="Low complexity" evidence="6">
    <location>
        <begin position="35"/>
        <end position="69"/>
    </location>
</feature>
<dbReference type="Pfam" id="PF20811">
    <property type="entry name" value="PARG_cat_N"/>
    <property type="match status" value="1"/>
</dbReference>
<evidence type="ECO:0000256" key="4">
    <source>
        <dbReference type="PIRSR" id="PIRSR607724-1"/>
    </source>
</evidence>
<dbReference type="PANTHER" id="PTHR12837">
    <property type="entry name" value="POLY ADP-RIBOSE GLYCOHYDROLASE"/>
    <property type="match status" value="1"/>
</dbReference>